<reference evidence="3" key="1">
    <citation type="submission" date="2014-01" db="EMBL/GenBank/DDBJ databases">
        <authorList>
            <person name="Aslett M."/>
        </authorList>
    </citation>
    <scope>NUCLEOTIDE SEQUENCE</scope>
</reference>
<dbReference type="AlphaFoldDB" id="A0A077ZHN3"/>
<feature type="compositionally biased region" description="Basic and acidic residues" evidence="2">
    <location>
        <begin position="110"/>
        <end position="120"/>
    </location>
</feature>
<name>A0A077ZHN3_TRITR</name>
<evidence type="ECO:0000256" key="1">
    <source>
        <dbReference type="SAM" id="Coils"/>
    </source>
</evidence>
<evidence type="ECO:0000313" key="4">
    <source>
        <dbReference type="Proteomes" id="UP000030665"/>
    </source>
</evidence>
<dbReference type="Proteomes" id="UP000030665">
    <property type="component" value="Unassembled WGS sequence"/>
</dbReference>
<feature type="compositionally biased region" description="Polar residues" evidence="2">
    <location>
        <begin position="89"/>
        <end position="109"/>
    </location>
</feature>
<organism evidence="3 4">
    <name type="scientific">Trichuris trichiura</name>
    <name type="common">Whipworm</name>
    <name type="synonym">Trichocephalus trichiurus</name>
    <dbReference type="NCBI Taxonomy" id="36087"/>
    <lineage>
        <taxon>Eukaryota</taxon>
        <taxon>Metazoa</taxon>
        <taxon>Ecdysozoa</taxon>
        <taxon>Nematoda</taxon>
        <taxon>Enoplea</taxon>
        <taxon>Dorylaimia</taxon>
        <taxon>Trichinellida</taxon>
        <taxon>Trichuridae</taxon>
        <taxon>Trichuris</taxon>
    </lineage>
</organism>
<feature type="coiled-coil region" evidence="1">
    <location>
        <begin position="35"/>
        <end position="62"/>
    </location>
</feature>
<evidence type="ECO:0000313" key="3">
    <source>
        <dbReference type="EMBL" id="CDW59846.1"/>
    </source>
</evidence>
<gene>
    <name evidence="3" type="ORF">TTRE_0000818701</name>
</gene>
<keyword evidence="1" id="KW-0175">Coiled coil</keyword>
<evidence type="ECO:0000256" key="2">
    <source>
        <dbReference type="SAM" id="MobiDB-lite"/>
    </source>
</evidence>
<keyword evidence="4" id="KW-1185">Reference proteome</keyword>
<sequence>MSLPNSSGQLAGDSISFAPDAFAVVKLKNRLYCIVEEALKALQEEKEKRVRLELVVKEKERLQKTWILRIRHLKKVIGQLKLQFKSARRSSCSPATMDTSDGLSLSPEEQQLKDPNIVDDRWVKSETDEGCDSPSASVSS</sequence>
<proteinExistence type="predicted"/>
<protein>
    <submittedName>
        <fullName evidence="3">Uncharacterized protein</fullName>
    </submittedName>
</protein>
<accession>A0A077ZHN3</accession>
<feature type="region of interest" description="Disordered" evidence="2">
    <location>
        <begin position="87"/>
        <end position="120"/>
    </location>
</feature>
<reference evidence="3" key="2">
    <citation type="submission" date="2014-03" db="EMBL/GenBank/DDBJ databases">
        <title>The whipworm genome and dual-species transcriptomics of an intimate host-pathogen interaction.</title>
        <authorList>
            <person name="Foth B.J."/>
            <person name="Tsai I.J."/>
            <person name="Reid A.J."/>
            <person name="Bancroft A.J."/>
            <person name="Nichol S."/>
            <person name="Tracey A."/>
            <person name="Holroyd N."/>
            <person name="Cotton J.A."/>
            <person name="Stanley E.J."/>
            <person name="Zarowiecki M."/>
            <person name="Liu J.Z."/>
            <person name="Huckvale T."/>
            <person name="Cooper P.J."/>
            <person name="Grencis R.K."/>
            <person name="Berriman M."/>
        </authorList>
    </citation>
    <scope>NUCLEOTIDE SEQUENCE [LARGE SCALE GENOMIC DNA]</scope>
</reference>
<dbReference type="EMBL" id="HG806756">
    <property type="protein sequence ID" value="CDW59846.1"/>
    <property type="molecule type" value="Genomic_DNA"/>
</dbReference>